<dbReference type="Proteomes" id="UP000281899">
    <property type="component" value="Unassembled WGS sequence"/>
</dbReference>
<keyword evidence="3" id="KW-0843">Virulence</keyword>
<evidence type="ECO:0000256" key="2">
    <source>
        <dbReference type="ARBA" id="ARBA00022525"/>
    </source>
</evidence>
<evidence type="ECO:0000256" key="3">
    <source>
        <dbReference type="ARBA" id="ARBA00023026"/>
    </source>
</evidence>
<organism evidence="5 6">
    <name type="scientific">Chryseobacterium cucumeris</name>
    <dbReference type="NCBI Taxonomy" id="1813611"/>
    <lineage>
        <taxon>Bacteria</taxon>
        <taxon>Pseudomonadati</taxon>
        <taxon>Bacteroidota</taxon>
        <taxon>Flavobacteriia</taxon>
        <taxon>Flavobacteriales</taxon>
        <taxon>Weeksellaceae</taxon>
        <taxon>Chryseobacterium group</taxon>
        <taxon>Chryseobacterium</taxon>
    </lineage>
</organism>
<feature type="region of interest" description="Disordered" evidence="4">
    <location>
        <begin position="66"/>
        <end position="85"/>
    </location>
</feature>
<dbReference type="NCBIfam" id="TIGR03696">
    <property type="entry name" value="Rhs_assc_core"/>
    <property type="match status" value="1"/>
</dbReference>
<dbReference type="InterPro" id="IPR022385">
    <property type="entry name" value="Rhs_assc_core"/>
</dbReference>
<dbReference type="EMBL" id="RJTW01000005">
    <property type="protein sequence ID" value="ROH92391.1"/>
    <property type="molecule type" value="Genomic_DNA"/>
</dbReference>
<dbReference type="SUPFAM" id="SSF69318">
    <property type="entry name" value="Integrin alpha N-terminal domain"/>
    <property type="match status" value="1"/>
</dbReference>
<name>A0ABX9X646_9FLAO</name>
<keyword evidence="6" id="KW-1185">Reference proteome</keyword>
<dbReference type="GeneID" id="301712829"/>
<protein>
    <recommendedName>
        <fullName evidence="7">RHS repeat-associated core domain-containing protein</fullName>
    </recommendedName>
</protein>
<accession>A0ABX9X646</accession>
<gene>
    <name evidence="5" type="ORF">EGI15_09125</name>
</gene>
<comment type="subcellular location">
    <subcellularLocation>
        <location evidence="1">Secreted</location>
    </subcellularLocation>
</comment>
<sequence length="2262" mass="252699">MKLYDKKIQIFSSFILSLCSVLGFSQTILYQAESTSRTVQDPQTVVLAPGFRASSSSSNPFVAKIGPATENPGGGPTDSNAGANNPSGTIVADSIKFHDTKGNIEVNQAGQLQFTLPIALPPGIKNVAPQVNLMYTSGSSNGIAGYGWNISGITAISRIGKNIEQDGETKGIQLNYSDYYSFNGQRLILKSGEYGKDGAEYVTEKYSNIKIKSIGQNSGQTGPLYFEVTFEDGSQALYGLNADARTALEYNINMWKDIQGNYISYNYLQGNGVTTIHSIAWGGNENLNKPHFNTIEFTYINRSLREQSYVSGISLIQNNLLKEIKVTSNGNQFKRYKIEYANNNTNYLFANKITEYNSNNEPANPIIFENESDPTGVNSNLFRQDDRFDNIRGDDVLSGDFNGDGKLDFLNGKTLMLGRLDGTGNFVNVNYIGTALSIGTYADANTPFSDQVLITGTINRNLKKGIIYFYKYVNNAFANLATKEIDLSSYPQLFEAVDPDELRCHFDGSTNRIDAKEVDFNGDGISELILMIKNEHMWTCQDYNSSYTWPETTGVDMNFYVDFKNNIFSHIDDANFYVDYKKTLNIDLDGDGKTELLHRLPGILTFLTFNIQNSKFEKIYPDIQAGNSGYNGSLPPIIGDYNGDGKTDILVPVAIDSSDWNMYISSGKGFVQQYYSNLFLYKPEDTGAGRKFRNTLRSYWAPDLNKDGKSDFLVFESQKWFRDCSTCVNNPDSSYGFNYFRNTGVDSTGKPTFTFNYNLNPKEATDAGNIEDEDINYSKYGEHYTPMFGSFRLSKLNTEFIILHKTKLITWNLDIKTDVISRIKSISQSGIKTQIDYSNLINGNVYKSYYSTAPVFYPYANIIQNFNYYVVSTITQGERRQEFRYRDLIGHLNGRGIIGFRQTARSTFFTDLFVTTKIWNGSEINPLNEGLPYKDWSIRTTDESKIFPDDISLNNYQLLSFKQYDYKIDKLLNGTVVTNTIAPANKPKVVTAINPYITVSKDFLRDIKTVHKVEEYDNLYFPKKSVKTINDGYAVLTTQLEYYPPNTTPGNNYSIGKPKNKIDINQAYGDTKSTKEEYTYENNLLKTLKVWNRDNTAYLLDSYNYDEFGNITEKTISNSLDSQTQTSSNKYDDKGRFVTKKTDNLGLQTNIIYNDWGLVTKQTDPLGNILINEYDGWGKILKSKTNLGGTTTNEYKKDQQYNSIITQYDPDGNISKKYTNKWGQEYRISTKAFEQGYYISTDIQYDVLGRKKAESEPYGEGLSPWQWNVIEYNDSFYPPKVKTTALASLNNWGQISSFSGKQIETFVSGTITTTTELNGYHRINYKTTDALGNTTSTTDTGGSIIFSYNAAGEQIKAQYAENIVTTKYDTWGRKSEFNDPSNGNYKYEYDGFGQPKKVTSPKGTKEYIYNNLGQLISQKEISTVDGGQATNKTISFVYDDKGRLTSKSGTSNGKTYSSNITYDPQGRILSSSESSNERYFIEKGITYDDKLRVTSYEKQLFSGGVLTKVQIENVYSAWNGDLYQIKDKNSGKILWELKNLDAKGHVLKAQLGAAEINQTYEPDGTLSQVNHGSAVKQHILRLSYTFNPIKNELESRSTGGDFYIPESFDYDDNNRLINWSNPVTGTKTQNAILNTYDAKGRILENNQVGKIKFENSTKIYQPTGMTLNAAGEQNYNNDLIQTITYNENNDPVFIDGLKGDAAFQYGLTAMRQRVTYGGNFNADGNGKFTKFYSEDGSFEVTKDNITGKEKHILYIGGSPYESSIIYVKNYNETSASYKFLHKDYLGSILAISDEAGNKLEQRHFDAWGNLTHLQIGSGQIITDVNKIQEIVNAGGLLLERGYTSHEHFMEVGIIHMNGRLYDPLLRRFLNADENIQDAYNTQSYNKYGYVMNNPLMFNDPNGEYALPAAMLVAFAAAIVTSITGDYIMNRPVNIGSLYQSVTLAAMTSYLTFGVGELFRAGGQIANSLSQTSLIIARAGAHAITQGTLSYMQGGNFWSGALSGAFASASNDLLDLAVKNVGENNILRSDGFALFNGAVSGGVGSVLGGGNFWVGAGQGLMVTAFNFLAHKTFFHGIKFVDDDDNVIAKYATKKYNATIKVPYKSVGRALNLNEMYKALPDIDVVGIGIGGDFTFAMGGGKSLEFVFFLDGVNAGSWSTFTAERGNVGIAGQYSIYGILGDYFDDANLKFSDYTGYSFSVSSDVKKINNVGASTFWSPKNYEADKFGFKSMFDLSKRSWSGVNVSVGLGGGFQWSRTHTNFYK</sequence>
<evidence type="ECO:0000256" key="1">
    <source>
        <dbReference type="ARBA" id="ARBA00004613"/>
    </source>
</evidence>
<keyword evidence="2" id="KW-0964">Secreted</keyword>
<evidence type="ECO:0008006" key="7">
    <source>
        <dbReference type="Google" id="ProtNLM"/>
    </source>
</evidence>
<dbReference type="Pfam" id="PF03534">
    <property type="entry name" value="SpvB"/>
    <property type="match status" value="1"/>
</dbReference>
<dbReference type="RefSeq" id="WP_123278544.1">
    <property type="nucleotide sequence ID" value="NZ_RJTW01000005.1"/>
</dbReference>
<comment type="caution">
    <text evidence="5">The sequence shown here is derived from an EMBL/GenBank/DDBJ whole genome shotgun (WGS) entry which is preliminary data.</text>
</comment>
<dbReference type="InterPro" id="IPR028994">
    <property type="entry name" value="Integrin_alpha_N"/>
</dbReference>
<evidence type="ECO:0000313" key="6">
    <source>
        <dbReference type="Proteomes" id="UP000281899"/>
    </source>
</evidence>
<dbReference type="InterPro" id="IPR003284">
    <property type="entry name" value="Sal_SpvB"/>
</dbReference>
<proteinExistence type="predicted"/>
<evidence type="ECO:0000313" key="5">
    <source>
        <dbReference type="EMBL" id="ROH92391.1"/>
    </source>
</evidence>
<reference evidence="5 6" key="1">
    <citation type="submission" date="2018-11" db="EMBL/GenBank/DDBJ databases">
        <title>Proposal to divide the Flavobacteriaceae and reorganize its genera based on Amino Acid Identity values calculated from whole genome sequences.</title>
        <authorList>
            <person name="Nicholson A.C."/>
            <person name="Gulvik C.A."/>
            <person name="Whitney A.M."/>
            <person name="Humrighouse B.W."/>
            <person name="Bell M."/>
            <person name="Holmes B."/>
            <person name="Steigerwalt A."/>
            <person name="Villarma A."/>
            <person name="Sheth M."/>
            <person name="Batra D."/>
            <person name="Pryor J."/>
            <person name="Bernardet J.-F."/>
            <person name="Hugo C."/>
            <person name="Kampfer P."/>
            <person name="Newman J."/>
            <person name="Mcquiston J.R."/>
        </authorList>
    </citation>
    <scope>NUCLEOTIDE SEQUENCE [LARGE SCALE GENOMIC DNA]</scope>
    <source>
        <strain evidence="5 6">G0235</strain>
    </source>
</reference>
<evidence type="ECO:0000256" key="4">
    <source>
        <dbReference type="SAM" id="MobiDB-lite"/>
    </source>
</evidence>
<dbReference type="Gene3D" id="2.180.10.10">
    <property type="entry name" value="RHS repeat-associated core"/>
    <property type="match status" value="2"/>
</dbReference>